<dbReference type="Gene3D" id="3.30.1300.10">
    <property type="entry name" value="Pantoate-beta-alanine ligase, C-terminal domain"/>
    <property type="match status" value="1"/>
</dbReference>
<evidence type="ECO:0000256" key="3">
    <source>
        <dbReference type="ARBA" id="ARBA00022598"/>
    </source>
</evidence>
<feature type="binding site" evidence="8">
    <location>
        <begin position="187"/>
        <end position="190"/>
    </location>
    <ligand>
        <name>ATP</name>
        <dbReference type="ChEBI" id="CHEBI:30616"/>
    </ligand>
</feature>
<keyword evidence="4 8" id="KW-0566">Pantothenate biosynthesis</keyword>
<dbReference type="GO" id="GO:0015940">
    <property type="term" value="P:pantothenate biosynthetic process"/>
    <property type="evidence" value="ECO:0007669"/>
    <property type="project" value="UniProtKB-UniRule"/>
</dbReference>
<dbReference type="Pfam" id="PF02569">
    <property type="entry name" value="Pantoate_ligase"/>
    <property type="match status" value="1"/>
</dbReference>
<dbReference type="UniPathway" id="UPA00028">
    <property type="reaction ID" value="UER00005"/>
</dbReference>
<evidence type="ECO:0000256" key="6">
    <source>
        <dbReference type="ARBA" id="ARBA00022840"/>
    </source>
</evidence>
<organism evidence="9 10">
    <name type="scientific">Thiosulfatimonas sediminis</name>
    <dbReference type="NCBI Taxonomy" id="2675054"/>
    <lineage>
        <taxon>Bacteria</taxon>
        <taxon>Pseudomonadati</taxon>
        <taxon>Pseudomonadota</taxon>
        <taxon>Gammaproteobacteria</taxon>
        <taxon>Thiotrichales</taxon>
        <taxon>Piscirickettsiaceae</taxon>
        <taxon>Thiosulfatimonas</taxon>
    </lineage>
</organism>
<feature type="binding site" evidence="8">
    <location>
        <position position="156"/>
    </location>
    <ligand>
        <name>(R)-pantoate</name>
        <dbReference type="ChEBI" id="CHEBI:15980"/>
    </ligand>
</feature>
<dbReference type="InterPro" id="IPR003721">
    <property type="entry name" value="Pantoate_ligase"/>
</dbReference>
<dbReference type="Gene3D" id="3.40.50.620">
    <property type="entry name" value="HUPs"/>
    <property type="match status" value="1"/>
</dbReference>
<evidence type="ECO:0000256" key="8">
    <source>
        <dbReference type="HAMAP-Rule" id="MF_00158"/>
    </source>
</evidence>
<dbReference type="HAMAP" id="MF_00158">
    <property type="entry name" value="PanC"/>
    <property type="match status" value="1"/>
</dbReference>
<comment type="subcellular location">
    <subcellularLocation>
        <location evidence="8">Cytoplasm</location>
    </subcellularLocation>
</comment>
<dbReference type="InterPro" id="IPR014729">
    <property type="entry name" value="Rossmann-like_a/b/a_fold"/>
</dbReference>
<feature type="binding site" evidence="8">
    <location>
        <position position="179"/>
    </location>
    <ligand>
        <name>ATP</name>
        <dbReference type="ChEBI" id="CHEBI:30616"/>
    </ligand>
</feature>
<dbReference type="GO" id="GO:0004592">
    <property type="term" value="F:pantoate-beta-alanine ligase activity"/>
    <property type="evidence" value="ECO:0007669"/>
    <property type="project" value="UniProtKB-UniRule"/>
</dbReference>
<dbReference type="InterPro" id="IPR004821">
    <property type="entry name" value="Cyt_trans-like"/>
</dbReference>
<evidence type="ECO:0000256" key="2">
    <source>
        <dbReference type="ARBA" id="ARBA00009256"/>
    </source>
</evidence>
<comment type="catalytic activity">
    <reaction evidence="7 8">
        <text>(R)-pantoate + beta-alanine + ATP = (R)-pantothenate + AMP + diphosphate + H(+)</text>
        <dbReference type="Rhea" id="RHEA:10912"/>
        <dbReference type="ChEBI" id="CHEBI:15378"/>
        <dbReference type="ChEBI" id="CHEBI:15980"/>
        <dbReference type="ChEBI" id="CHEBI:29032"/>
        <dbReference type="ChEBI" id="CHEBI:30616"/>
        <dbReference type="ChEBI" id="CHEBI:33019"/>
        <dbReference type="ChEBI" id="CHEBI:57966"/>
        <dbReference type="ChEBI" id="CHEBI:456215"/>
        <dbReference type="EC" id="6.3.2.1"/>
    </reaction>
</comment>
<feature type="binding site" evidence="8">
    <location>
        <begin position="30"/>
        <end position="37"/>
    </location>
    <ligand>
        <name>ATP</name>
        <dbReference type="ChEBI" id="CHEBI:30616"/>
    </ligand>
</feature>
<dbReference type="SUPFAM" id="SSF52374">
    <property type="entry name" value="Nucleotidylyl transferase"/>
    <property type="match status" value="1"/>
</dbReference>
<dbReference type="GO" id="GO:0005524">
    <property type="term" value="F:ATP binding"/>
    <property type="evidence" value="ECO:0007669"/>
    <property type="project" value="UniProtKB-KW"/>
</dbReference>
<evidence type="ECO:0000313" key="10">
    <source>
        <dbReference type="Proteomes" id="UP000501726"/>
    </source>
</evidence>
<proteinExistence type="inferred from homology"/>
<evidence type="ECO:0000256" key="1">
    <source>
        <dbReference type="ARBA" id="ARBA00004990"/>
    </source>
</evidence>
<feature type="active site" description="Proton donor" evidence="8">
    <location>
        <position position="37"/>
    </location>
</feature>
<sequence>MQVIETISKLRLVVQGWKRQGLTVAFVPTMGNLHQGHLSLVDVAKQKADKVVCSVFVNPLQFGPDEDFDRYPRTFEADKKLLSEQGADLLFFPSVQEVYPHGTAQQTLVKVLASLTENLEGAVRPGHFDGVSTVVLKLFNMVQPDCAVFGQKDYQQLRVIKMMVEDLSLPIKIIAAPIARDKNGLALSSRNQYLSAEQRQIAPKLQVVLQDIAAALQSGNRDFFALCEVAQQRLLREGFDQVDYIEICQPKTLQKSTDFDQEFVILGVARLGTTRLLDNILI</sequence>
<evidence type="ECO:0000256" key="7">
    <source>
        <dbReference type="ARBA" id="ARBA00048258"/>
    </source>
</evidence>
<dbReference type="EMBL" id="AP021889">
    <property type="protein sequence ID" value="BBP45478.1"/>
    <property type="molecule type" value="Genomic_DNA"/>
</dbReference>
<feature type="binding site" evidence="8">
    <location>
        <position position="61"/>
    </location>
    <ligand>
        <name>beta-alanine</name>
        <dbReference type="ChEBI" id="CHEBI:57966"/>
    </ligand>
</feature>
<comment type="function">
    <text evidence="8">Catalyzes the condensation of pantoate with beta-alanine in an ATP-dependent reaction via a pantoyl-adenylate intermediate.</text>
</comment>
<dbReference type="FunFam" id="3.40.50.620:FF:000013">
    <property type="entry name" value="Pantothenate synthetase"/>
    <property type="match status" value="1"/>
</dbReference>
<dbReference type="EC" id="6.3.2.1" evidence="8"/>
<comment type="miscellaneous">
    <text evidence="8">The reaction proceeds by a bi uni uni bi ping pong mechanism.</text>
</comment>
<keyword evidence="10" id="KW-1185">Reference proteome</keyword>
<dbReference type="RefSeq" id="WP_173271229.1">
    <property type="nucleotide sequence ID" value="NZ_AP021889.1"/>
</dbReference>
<keyword evidence="3 8" id="KW-0436">Ligase</keyword>
<keyword evidence="5 8" id="KW-0547">Nucleotide-binding</keyword>
<comment type="similarity">
    <text evidence="2 8">Belongs to the pantothenate synthetase family.</text>
</comment>
<gene>
    <name evidence="8 9" type="primary">panC</name>
    <name evidence="9" type="ORF">THMIRHAS_08510</name>
</gene>
<name>A0A6F8PTZ3_9GAMM</name>
<evidence type="ECO:0000256" key="5">
    <source>
        <dbReference type="ARBA" id="ARBA00022741"/>
    </source>
</evidence>
<dbReference type="GO" id="GO:0005829">
    <property type="term" value="C:cytosol"/>
    <property type="evidence" value="ECO:0007669"/>
    <property type="project" value="TreeGrafter"/>
</dbReference>
<dbReference type="AlphaFoldDB" id="A0A6F8PTZ3"/>
<keyword evidence="8" id="KW-0963">Cytoplasm</keyword>
<feature type="binding site" evidence="8">
    <location>
        <position position="61"/>
    </location>
    <ligand>
        <name>(R)-pantoate</name>
        <dbReference type="ChEBI" id="CHEBI:15980"/>
    </ligand>
</feature>
<dbReference type="InterPro" id="IPR042176">
    <property type="entry name" value="Pantoate_ligase_C"/>
</dbReference>
<comment type="pathway">
    <text evidence="1 8">Cofactor biosynthesis; (R)-pantothenate biosynthesis; (R)-pantothenate from (R)-pantoate and beta-alanine: step 1/1.</text>
</comment>
<evidence type="ECO:0000313" key="9">
    <source>
        <dbReference type="EMBL" id="BBP45478.1"/>
    </source>
</evidence>
<evidence type="ECO:0000256" key="4">
    <source>
        <dbReference type="ARBA" id="ARBA00022655"/>
    </source>
</evidence>
<keyword evidence="6 8" id="KW-0067">ATP-binding</keyword>
<feature type="binding site" evidence="8">
    <location>
        <begin position="150"/>
        <end position="153"/>
    </location>
    <ligand>
        <name>ATP</name>
        <dbReference type="ChEBI" id="CHEBI:30616"/>
    </ligand>
</feature>
<dbReference type="NCBIfam" id="TIGR00125">
    <property type="entry name" value="cyt_tran_rel"/>
    <property type="match status" value="1"/>
</dbReference>
<protein>
    <recommendedName>
        <fullName evidence="8">Pantothenate synthetase</fullName>
        <shortName evidence="8">PS</shortName>
        <ecNumber evidence="8">6.3.2.1</ecNumber>
    </recommendedName>
    <alternativeName>
        <fullName evidence="8">Pantoate--beta-alanine ligase</fullName>
    </alternativeName>
    <alternativeName>
        <fullName evidence="8">Pantoate-activating enzyme</fullName>
    </alternativeName>
</protein>
<dbReference type="CDD" id="cd00560">
    <property type="entry name" value="PanC"/>
    <property type="match status" value="1"/>
</dbReference>
<dbReference type="Proteomes" id="UP000501726">
    <property type="component" value="Chromosome"/>
</dbReference>
<reference evidence="10" key="1">
    <citation type="submission" date="2019-11" db="EMBL/GenBank/DDBJ databases">
        <title>Isolation and characterization of two novel species in the genus Thiomicrorhabdus.</title>
        <authorList>
            <person name="Mochizuki J."/>
            <person name="Kojima H."/>
            <person name="Fukui M."/>
        </authorList>
    </citation>
    <scope>NUCLEOTIDE SEQUENCE [LARGE SCALE GENOMIC DNA]</scope>
    <source>
        <strain evidence="10">aks77</strain>
    </source>
</reference>
<comment type="subunit">
    <text evidence="8">Homodimer.</text>
</comment>
<dbReference type="PANTHER" id="PTHR21299">
    <property type="entry name" value="CYTIDYLATE KINASE/PANTOATE-BETA-ALANINE LIGASE"/>
    <property type="match status" value="1"/>
</dbReference>
<dbReference type="PANTHER" id="PTHR21299:SF1">
    <property type="entry name" value="PANTOATE--BETA-ALANINE LIGASE"/>
    <property type="match status" value="1"/>
</dbReference>
<dbReference type="KEGG" id="tse:THMIRHAS_08510"/>
<dbReference type="NCBIfam" id="TIGR00018">
    <property type="entry name" value="panC"/>
    <property type="match status" value="1"/>
</dbReference>
<accession>A0A6F8PTZ3</accession>